<sequence>MPTHHSRSSGPTSPNPGADDINNLNLDAVRARLERNSRVLGSGIFSPSPTTADDPVRQKLLEAREQLLAREQELLALGVEGMNIEPGSIPESSSAARRRSSTGVGGSGELGGARSGKASALEAIQANESRLAKNGLLIPLSETVALGQRDYYDAAAQRLSELSLAQSSPTPAKSKRHPERPDQTDEIARAQATARMRAFMSYKDEEDDGEGEDNGLIDADWEGEYDGDGDRLEFAGEAGGGGGGGEWREKGTGEEVDELGEDDERWPEGSEEYLDRAR</sequence>
<dbReference type="Proteomes" id="UP000193986">
    <property type="component" value="Unassembled WGS sequence"/>
</dbReference>
<reference evidence="2 3" key="1">
    <citation type="submission" date="2016-07" db="EMBL/GenBank/DDBJ databases">
        <title>Pervasive Adenine N6-methylation of Active Genes in Fungi.</title>
        <authorList>
            <consortium name="DOE Joint Genome Institute"/>
            <person name="Mondo S.J."/>
            <person name="Dannebaum R.O."/>
            <person name="Kuo R.C."/>
            <person name="Labutti K."/>
            <person name="Haridas S."/>
            <person name="Kuo A."/>
            <person name="Salamov A."/>
            <person name="Ahrendt S.R."/>
            <person name="Lipzen A."/>
            <person name="Sullivan W."/>
            <person name="Andreopoulos W.B."/>
            <person name="Clum A."/>
            <person name="Lindquist E."/>
            <person name="Daum C."/>
            <person name="Ramamoorthy G.K."/>
            <person name="Gryganskyi A."/>
            <person name="Culley D."/>
            <person name="Magnuson J.K."/>
            <person name="James T.Y."/>
            <person name="O'Malley M.A."/>
            <person name="Stajich J.E."/>
            <person name="Spatafora J.W."/>
            <person name="Visel A."/>
            <person name="Grigoriev I.V."/>
        </authorList>
    </citation>
    <scope>NUCLEOTIDE SEQUENCE [LARGE SCALE GENOMIC DNA]</scope>
    <source>
        <strain evidence="2 3">68-887.2</strain>
    </source>
</reference>
<accession>A0A1Y2B4I8</accession>
<name>A0A1Y2B4I8_9TREE</name>
<gene>
    <name evidence="2" type="ORF">BCR39DRAFT_505425</name>
</gene>
<dbReference type="AlphaFoldDB" id="A0A1Y2B4I8"/>
<evidence type="ECO:0000313" key="2">
    <source>
        <dbReference type="EMBL" id="ORY29636.1"/>
    </source>
</evidence>
<feature type="region of interest" description="Disordered" evidence="1">
    <location>
        <begin position="1"/>
        <end position="23"/>
    </location>
</feature>
<dbReference type="OrthoDB" id="2596678at2759"/>
<feature type="region of interest" description="Disordered" evidence="1">
    <location>
        <begin position="83"/>
        <end position="115"/>
    </location>
</feature>
<evidence type="ECO:0000256" key="1">
    <source>
        <dbReference type="SAM" id="MobiDB-lite"/>
    </source>
</evidence>
<evidence type="ECO:0000313" key="3">
    <source>
        <dbReference type="Proteomes" id="UP000193986"/>
    </source>
</evidence>
<proteinExistence type="predicted"/>
<feature type="compositionally biased region" description="Acidic residues" evidence="1">
    <location>
        <begin position="254"/>
        <end position="272"/>
    </location>
</feature>
<feature type="compositionally biased region" description="Gly residues" evidence="1">
    <location>
        <begin position="103"/>
        <end position="114"/>
    </location>
</feature>
<organism evidence="2 3">
    <name type="scientific">Naematelia encephala</name>
    <dbReference type="NCBI Taxonomy" id="71784"/>
    <lineage>
        <taxon>Eukaryota</taxon>
        <taxon>Fungi</taxon>
        <taxon>Dikarya</taxon>
        <taxon>Basidiomycota</taxon>
        <taxon>Agaricomycotina</taxon>
        <taxon>Tremellomycetes</taxon>
        <taxon>Tremellales</taxon>
        <taxon>Naemateliaceae</taxon>
        <taxon>Naematelia</taxon>
    </lineage>
</organism>
<feature type="compositionally biased region" description="Acidic residues" evidence="1">
    <location>
        <begin position="204"/>
        <end position="227"/>
    </location>
</feature>
<comment type="caution">
    <text evidence="2">The sequence shown here is derived from an EMBL/GenBank/DDBJ whole genome shotgun (WGS) entry which is preliminary data.</text>
</comment>
<feature type="region of interest" description="Disordered" evidence="1">
    <location>
        <begin position="202"/>
        <end position="278"/>
    </location>
</feature>
<protein>
    <submittedName>
        <fullName evidence="2">Uncharacterized protein</fullName>
    </submittedName>
</protein>
<dbReference type="InParanoid" id="A0A1Y2B4I8"/>
<keyword evidence="3" id="KW-1185">Reference proteome</keyword>
<feature type="region of interest" description="Disordered" evidence="1">
    <location>
        <begin position="162"/>
        <end position="187"/>
    </location>
</feature>
<dbReference type="EMBL" id="MCFC01000024">
    <property type="protein sequence ID" value="ORY29636.1"/>
    <property type="molecule type" value="Genomic_DNA"/>
</dbReference>